<dbReference type="EMBL" id="KN880515">
    <property type="protein sequence ID" value="KIY67865.1"/>
    <property type="molecule type" value="Genomic_DNA"/>
</dbReference>
<feature type="region of interest" description="Disordered" evidence="1">
    <location>
        <begin position="105"/>
        <end position="156"/>
    </location>
</feature>
<accession>A0A0D7BCA1</accession>
<reference evidence="2 3" key="1">
    <citation type="journal article" date="2015" name="Fungal Genet. Biol.">
        <title>Evolution of novel wood decay mechanisms in Agaricales revealed by the genome sequences of Fistulina hepatica and Cylindrobasidium torrendii.</title>
        <authorList>
            <person name="Floudas D."/>
            <person name="Held B.W."/>
            <person name="Riley R."/>
            <person name="Nagy L.G."/>
            <person name="Koehler G."/>
            <person name="Ransdell A.S."/>
            <person name="Younus H."/>
            <person name="Chow J."/>
            <person name="Chiniquy J."/>
            <person name="Lipzen A."/>
            <person name="Tritt A."/>
            <person name="Sun H."/>
            <person name="Haridas S."/>
            <person name="LaButti K."/>
            <person name="Ohm R.A."/>
            <person name="Kues U."/>
            <person name="Blanchette R.A."/>
            <person name="Grigoriev I.V."/>
            <person name="Minto R.E."/>
            <person name="Hibbett D.S."/>
        </authorList>
    </citation>
    <scope>NUCLEOTIDE SEQUENCE [LARGE SCALE GENOMIC DNA]</scope>
    <source>
        <strain evidence="2 3">FP15055 ss-10</strain>
    </source>
</reference>
<feature type="region of interest" description="Disordered" evidence="1">
    <location>
        <begin position="1"/>
        <end position="76"/>
    </location>
</feature>
<name>A0A0D7BCA1_9AGAR</name>
<feature type="compositionally biased region" description="Low complexity" evidence="1">
    <location>
        <begin position="20"/>
        <end position="30"/>
    </location>
</feature>
<evidence type="ECO:0000313" key="3">
    <source>
        <dbReference type="Proteomes" id="UP000054007"/>
    </source>
</evidence>
<gene>
    <name evidence="2" type="ORF">CYLTODRAFT_443746</name>
</gene>
<sequence length="156" mass="16951">MSAKSNDALAAPAGNFAHESSNSDSVLSTSVEIRQQGVHNTEGQACDSESVSGLSDTTTLCGSGSPSPPRSVSPVRGRLPVFRGEEAELDFYDWIMEGIDRELWESQEKEEEKERQMEEPKAVAEGSGSQGRKSILEHWAANKRPATATKTRTPEE</sequence>
<evidence type="ECO:0000256" key="1">
    <source>
        <dbReference type="SAM" id="MobiDB-lite"/>
    </source>
</evidence>
<keyword evidence="3" id="KW-1185">Reference proteome</keyword>
<organism evidence="2 3">
    <name type="scientific">Cylindrobasidium torrendii FP15055 ss-10</name>
    <dbReference type="NCBI Taxonomy" id="1314674"/>
    <lineage>
        <taxon>Eukaryota</taxon>
        <taxon>Fungi</taxon>
        <taxon>Dikarya</taxon>
        <taxon>Basidiomycota</taxon>
        <taxon>Agaricomycotina</taxon>
        <taxon>Agaricomycetes</taxon>
        <taxon>Agaricomycetidae</taxon>
        <taxon>Agaricales</taxon>
        <taxon>Marasmiineae</taxon>
        <taxon>Physalacriaceae</taxon>
        <taxon>Cylindrobasidium</taxon>
    </lineage>
</organism>
<dbReference type="AlphaFoldDB" id="A0A0D7BCA1"/>
<dbReference type="Proteomes" id="UP000054007">
    <property type="component" value="Unassembled WGS sequence"/>
</dbReference>
<proteinExistence type="predicted"/>
<evidence type="ECO:0000313" key="2">
    <source>
        <dbReference type="EMBL" id="KIY67865.1"/>
    </source>
</evidence>
<protein>
    <submittedName>
        <fullName evidence="2">Uncharacterized protein</fullName>
    </submittedName>
</protein>
<feature type="compositionally biased region" description="Polar residues" evidence="1">
    <location>
        <begin position="31"/>
        <end position="61"/>
    </location>
</feature>
<feature type="compositionally biased region" description="Basic and acidic residues" evidence="1">
    <location>
        <begin position="105"/>
        <end position="122"/>
    </location>
</feature>